<dbReference type="Proteomes" id="UP001642360">
    <property type="component" value="Unassembled WGS sequence"/>
</dbReference>
<keyword evidence="1" id="KW-0175">Coiled coil</keyword>
<gene>
    <name evidence="2" type="ORF">ILEXP_LOCUS48647</name>
</gene>
<sequence length="163" mass="18826">MNRSNNLASSFEDFYQPLQEDEFEQSAVVQIIFPAEPKLVFCEFDWELDDDLEEFMTKLIEEEELSEEQRDAFKDFVKEKVREAKKANREAREVRRKALEEMSEVIKAAFQNMRFFKFYPVSTSDTPDVSSVKVLWEGSQSSVTGLPRTMLPGDGIHALGDAP</sequence>
<name>A0ABC8UEF7_9AQUA</name>
<protein>
    <submittedName>
        <fullName evidence="2">Uncharacterized protein</fullName>
    </submittedName>
</protein>
<proteinExistence type="predicted"/>
<comment type="caution">
    <text evidence="2">The sequence shown here is derived from an EMBL/GenBank/DDBJ whole genome shotgun (WGS) entry which is preliminary data.</text>
</comment>
<dbReference type="EMBL" id="CAUOFW020007292">
    <property type="protein sequence ID" value="CAK9178722.1"/>
    <property type="molecule type" value="Genomic_DNA"/>
</dbReference>
<dbReference type="InterPro" id="IPR039313">
    <property type="entry name" value="HIT4"/>
</dbReference>
<evidence type="ECO:0000313" key="2">
    <source>
        <dbReference type="EMBL" id="CAK9178722.1"/>
    </source>
</evidence>
<dbReference type="PANTHER" id="PTHR33704:SF1">
    <property type="entry name" value="PROTEIN HEAT INTOLERANT 4-RELATED"/>
    <property type="match status" value="1"/>
</dbReference>
<dbReference type="AlphaFoldDB" id="A0ABC8UEF7"/>
<feature type="coiled-coil region" evidence="1">
    <location>
        <begin position="74"/>
        <end position="104"/>
    </location>
</feature>
<reference evidence="2 3" key="1">
    <citation type="submission" date="2024-02" db="EMBL/GenBank/DDBJ databases">
        <authorList>
            <person name="Vignale AGUSTIN F."/>
            <person name="Sosa J E."/>
            <person name="Modenutti C."/>
        </authorList>
    </citation>
    <scope>NUCLEOTIDE SEQUENCE [LARGE SCALE GENOMIC DNA]</scope>
</reference>
<evidence type="ECO:0000313" key="3">
    <source>
        <dbReference type="Proteomes" id="UP001642360"/>
    </source>
</evidence>
<evidence type="ECO:0000256" key="1">
    <source>
        <dbReference type="SAM" id="Coils"/>
    </source>
</evidence>
<dbReference type="PANTHER" id="PTHR33704">
    <property type="entry name" value="PROTEIN HEAT INTOLERANT 4-RELATED"/>
    <property type="match status" value="1"/>
</dbReference>
<organism evidence="2 3">
    <name type="scientific">Ilex paraguariensis</name>
    <name type="common">yerba mate</name>
    <dbReference type="NCBI Taxonomy" id="185542"/>
    <lineage>
        <taxon>Eukaryota</taxon>
        <taxon>Viridiplantae</taxon>
        <taxon>Streptophyta</taxon>
        <taxon>Embryophyta</taxon>
        <taxon>Tracheophyta</taxon>
        <taxon>Spermatophyta</taxon>
        <taxon>Magnoliopsida</taxon>
        <taxon>eudicotyledons</taxon>
        <taxon>Gunneridae</taxon>
        <taxon>Pentapetalae</taxon>
        <taxon>asterids</taxon>
        <taxon>campanulids</taxon>
        <taxon>Aquifoliales</taxon>
        <taxon>Aquifoliaceae</taxon>
        <taxon>Ilex</taxon>
    </lineage>
</organism>
<accession>A0ABC8UEF7</accession>
<keyword evidence="3" id="KW-1185">Reference proteome</keyword>